<reference evidence="2" key="1">
    <citation type="submission" date="2017-02" db="UniProtKB">
        <authorList>
            <consortium name="WormBaseParasite"/>
        </authorList>
    </citation>
    <scope>IDENTIFICATION</scope>
</reference>
<feature type="transmembrane region" description="Helical" evidence="1">
    <location>
        <begin position="90"/>
        <end position="107"/>
    </location>
</feature>
<keyword evidence="1" id="KW-0472">Membrane</keyword>
<organism evidence="2">
    <name type="scientific">Haemonchus placei</name>
    <name type="common">Barber's pole worm</name>
    <dbReference type="NCBI Taxonomy" id="6290"/>
    <lineage>
        <taxon>Eukaryota</taxon>
        <taxon>Metazoa</taxon>
        <taxon>Ecdysozoa</taxon>
        <taxon>Nematoda</taxon>
        <taxon>Chromadorea</taxon>
        <taxon>Rhabditida</taxon>
        <taxon>Rhabditina</taxon>
        <taxon>Rhabditomorpha</taxon>
        <taxon>Strongyloidea</taxon>
        <taxon>Trichostrongylidae</taxon>
        <taxon>Haemonchus</taxon>
    </lineage>
</organism>
<accession>A0A0N4X3Z6</accession>
<proteinExistence type="predicted"/>
<protein>
    <submittedName>
        <fullName evidence="2">Secreted protein</fullName>
    </submittedName>
</protein>
<dbReference type="WBParaSite" id="HPLM_0001908801-mRNA-1">
    <property type="protein sequence ID" value="HPLM_0001908801-mRNA-1"/>
    <property type="gene ID" value="HPLM_0001908801"/>
</dbReference>
<sequence length="120" mass="13400">LAAILHFFLKTRLHQRSFQFALVAVPHLSQPHQEGYALLLLQPGKLLCRNFCFKASNLTYGFCKASIIARFPPSSAVTSVVSATLFTTRTASLSSFVIWIFFLFTLFQKITIISDRSVAG</sequence>
<keyword evidence="1" id="KW-0812">Transmembrane</keyword>
<evidence type="ECO:0000256" key="1">
    <source>
        <dbReference type="SAM" id="Phobius"/>
    </source>
</evidence>
<keyword evidence="1" id="KW-1133">Transmembrane helix</keyword>
<evidence type="ECO:0000313" key="2">
    <source>
        <dbReference type="WBParaSite" id="HPLM_0001908801-mRNA-1"/>
    </source>
</evidence>
<name>A0A0N4X3Z6_HAEPC</name>
<dbReference type="AlphaFoldDB" id="A0A0N4X3Z6"/>